<protein>
    <recommendedName>
        <fullName evidence="6">Gamma-glutamylcyclotransferase AIG2-like domain-containing protein</fullName>
    </recommendedName>
</protein>
<reference evidence="4" key="1">
    <citation type="journal article" date="2017" name="Mycologia">
        <title>Fusarium algeriense, sp. nov., a novel toxigenic crown rot pathogen of durum wheat from Algeria is nested in the Fusarium burgessii species complex.</title>
        <authorList>
            <person name="Laraba I."/>
            <person name="Keddad A."/>
            <person name="Boureghda H."/>
            <person name="Abdallah N."/>
            <person name="Vaughan M.M."/>
            <person name="Proctor R.H."/>
            <person name="Busman M."/>
            <person name="O'Donnell K."/>
        </authorList>
    </citation>
    <scope>NUCLEOTIDE SEQUENCE</scope>
    <source>
        <strain evidence="4">NRRL 25174</strain>
    </source>
</reference>
<dbReference type="AlphaFoldDB" id="A0A9P5AEH6"/>
<dbReference type="SUPFAM" id="SSF110857">
    <property type="entry name" value="Gamma-glutamyl cyclotransferase-like"/>
    <property type="match status" value="1"/>
</dbReference>
<proteinExistence type="predicted"/>
<dbReference type="Gene3D" id="3.10.490.10">
    <property type="entry name" value="Gamma-glutamyl cyclotransferase-like"/>
    <property type="match status" value="1"/>
</dbReference>
<dbReference type="InterPro" id="IPR009288">
    <property type="entry name" value="AIG2-like_dom"/>
</dbReference>
<dbReference type="PANTHER" id="PTHR40845">
    <property type="match status" value="1"/>
</dbReference>
<evidence type="ECO:0000259" key="3">
    <source>
        <dbReference type="Pfam" id="PF25411"/>
    </source>
</evidence>
<keyword evidence="5" id="KW-1185">Reference proteome</keyword>
<organism evidence="4 5">
    <name type="scientific">Fusarium beomiforme</name>
    <dbReference type="NCBI Taxonomy" id="44412"/>
    <lineage>
        <taxon>Eukaryota</taxon>
        <taxon>Fungi</taxon>
        <taxon>Dikarya</taxon>
        <taxon>Ascomycota</taxon>
        <taxon>Pezizomycotina</taxon>
        <taxon>Sordariomycetes</taxon>
        <taxon>Hypocreomycetidae</taxon>
        <taxon>Hypocreales</taxon>
        <taxon>Nectriaceae</taxon>
        <taxon>Fusarium</taxon>
        <taxon>Fusarium burgessii species complex</taxon>
    </lineage>
</organism>
<dbReference type="OrthoDB" id="3262926at2759"/>
<dbReference type="PANTHER" id="PTHR40845:SF1">
    <property type="match status" value="1"/>
</dbReference>
<feature type="compositionally biased region" description="Pro residues" evidence="1">
    <location>
        <begin position="180"/>
        <end position="189"/>
    </location>
</feature>
<dbReference type="InterPro" id="IPR013024">
    <property type="entry name" value="GGCT-like"/>
</dbReference>
<dbReference type="InterPro" id="IPR057210">
    <property type="entry name" value="DUF7888"/>
</dbReference>
<evidence type="ECO:0000313" key="4">
    <source>
        <dbReference type="EMBL" id="KAF4337203.1"/>
    </source>
</evidence>
<dbReference type="CDD" id="cd06661">
    <property type="entry name" value="GGCT_like"/>
    <property type="match status" value="1"/>
</dbReference>
<name>A0A9P5AEH6_9HYPO</name>
<dbReference type="Proteomes" id="UP000730481">
    <property type="component" value="Unassembled WGS sequence"/>
</dbReference>
<feature type="domain" description="Gamma-glutamylcyclotransferase AIG2-like" evidence="2">
    <location>
        <begin position="234"/>
        <end position="352"/>
    </location>
</feature>
<gene>
    <name evidence="4" type="ORF">FBEOM_8917</name>
</gene>
<reference evidence="4" key="2">
    <citation type="submission" date="2020-02" db="EMBL/GenBank/DDBJ databases">
        <title>Identification and distribution of gene clusters putatively required for synthesis of sphingolipid metabolism inhibitors in phylogenetically diverse species of the filamentous fungus Fusarium.</title>
        <authorList>
            <person name="Kim H.-S."/>
            <person name="Busman M."/>
            <person name="Brown D.W."/>
            <person name="Divon H."/>
            <person name="Uhlig S."/>
            <person name="Proctor R.H."/>
        </authorList>
    </citation>
    <scope>NUCLEOTIDE SEQUENCE</scope>
    <source>
        <strain evidence="4">NRRL 25174</strain>
    </source>
</reference>
<dbReference type="EMBL" id="PVQB02000435">
    <property type="protein sequence ID" value="KAF4337203.1"/>
    <property type="molecule type" value="Genomic_DNA"/>
</dbReference>
<accession>A0A9P5AEH6</accession>
<dbReference type="Pfam" id="PF25411">
    <property type="entry name" value="DUF7888"/>
    <property type="match status" value="1"/>
</dbReference>
<sequence>MPSFTQVVAAVAGCSVIVNGAVIPAENGLHTTTLQARDTAKSTGHILSKREPVTAAILTAAGTAAVSAIVSEAVSAAVAFIGDISNFDAGREAFTVQTTETMMANNPDPERFQAAACYNKAFSVADPANIDGQSSVEFRLGLLNTDYECMYIAAPNQFFTEGDGGLINSNAKEMSDNTPRQPPPAPPLAPSLHKKQSGESPFVLKVRNAPEDWFYQPPEPPAHVDLFEPPAGPYFVYGTLIDPGMLVDILGVEEKPELRPAKIVGYSRKLWGQYPAMQDGPQDAEVSGAVYHVQSVAHAKSLAEYETNSYKAKPCLIQYTDGKEPAEDFGHVFMFVGNPRDLQDWDFDLGTWLQRLGIELHTAN</sequence>
<feature type="domain" description="DUF7888" evidence="3">
    <location>
        <begin position="54"/>
        <end position="173"/>
    </location>
</feature>
<dbReference type="InterPro" id="IPR036568">
    <property type="entry name" value="GGCT-like_sf"/>
</dbReference>
<evidence type="ECO:0008006" key="6">
    <source>
        <dbReference type="Google" id="ProtNLM"/>
    </source>
</evidence>
<evidence type="ECO:0000259" key="2">
    <source>
        <dbReference type="Pfam" id="PF06094"/>
    </source>
</evidence>
<feature type="region of interest" description="Disordered" evidence="1">
    <location>
        <begin position="164"/>
        <end position="197"/>
    </location>
</feature>
<comment type="caution">
    <text evidence="4">The sequence shown here is derived from an EMBL/GenBank/DDBJ whole genome shotgun (WGS) entry which is preliminary data.</text>
</comment>
<feature type="compositionally biased region" description="Polar residues" evidence="1">
    <location>
        <begin position="167"/>
        <end position="179"/>
    </location>
</feature>
<dbReference type="Pfam" id="PF06094">
    <property type="entry name" value="GGACT"/>
    <property type="match status" value="1"/>
</dbReference>
<evidence type="ECO:0000313" key="5">
    <source>
        <dbReference type="Proteomes" id="UP000730481"/>
    </source>
</evidence>
<evidence type="ECO:0000256" key="1">
    <source>
        <dbReference type="SAM" id="MobiDB-lite"/>
    </source>
</evidence>